<evidence type="ECO:0000313" key="5">
    <source>
        <dbReference type="Proteomes" id="UP001642409"/>
    </source>
</evidence>
<dbReference type="Proteomes" id="UP001642409">
    <property type="component" value="Unassembled WGS sequence"/>
</dbReference>
<dbReference type="AlphaFoldDB" id="A0AA86REG2"/>
<reference evidence="2" key="1">
    <citation type="submission" date="2023-06" db="EMBL/GenBank/DDBJ databases">
        <authorList>
            <person name="Kurt Z."/>
        </authorList>
    </citation>
    <scope>NUCLEOTIDE SEQUENCE</scope>
</reference>
<name>A0AA86REG2_9EUKA</name>
<evidence type="ECO:0000313" key="3">
    <source>
        <dbReference type="EMBL" id="CAL6021704.1"/>
    </source>
</evidence>
<evidence type="ECO:0000313" key="4">
    <source>
        <dbReference type="EMBL" id="CAL6044742.1"/>
    </source>
</evidence>
<keyword evidence="5" id="KW-1185">Reference proteome</keyword>
<dbReference type="EMBL" id="CATOUU010001119">
    <property type="protein sequence ID" value="CAI9973223.1"/>
    <property type="molecule type" value="Genomic_DNA"/>
</dbReference>
<evidence type="ECO:0000313" key="1">
    <source>
        <dbReference type="EMBL" id="CAI9946471.1"/>
    </source>
</evidence>
<comment type="caution">
    <text evidence="2">The sequence shown here is derived from an EMBL/GenBank/DDBJ whole genome shotgun (WGS) entry which is preliminary data.</text>
</comment>
<organism evidence="2">
    <name type="scientific">Hexamita inflata</name>
    <dbReference type="NCBI Taxonomy" id="28002"/>
    <lineage>
        <taxon>Eukaryota</taxon>
        <taxon>Metamonada</taxon>
        <taxon>Diplomonadida</taxon>
        <taxon>Hexamitidae</taxon>
        <taxon>Hexamitinae</taxon>
        <taxon>Hexamita</taxon>
    </lineage>
</organism>
<dbReference type="EMBL" id="CAXDID020000161">
    <property type="protein sequence ID" value="CAL6044742.1"/>
    <property type="molecule type" value="Genomic_DNA"/>
</dbReference>
<proteinExistence type="predicted"/>
<reference evidence="3 5" key="2">
    <citation type="submission" date="2024-07" db="EMBL/GenBank/DDBJ databases">
        <authorList>
            <person name="Akdeniz Z."/>
        </authorList>
    </citation>
    <scope>NUCLEOTIDE SEQUENCE [LARGE SCALE GENOMIC DNA]</scope>
</reference>
<protein>
    <submittedName>
        <fullName evidence="3">Hypothetical_protein</fullName>
    </submittedName>
</protein>
<sequence length="120" mass="13876">MKMSVSKKILVPSVLQQIWKSEECLNLNNNSIVNTTIDRYQMSPNFSFGTILDLELQNSSCSEREVDFNLISSLIKQQTESLKKLNKKFNSVSAFYQNVKTNIQTVKRNQQHIIDFVQSK</sequence>
<evidence type="ECO:0000313" key="2">
    <source>
        <dbReference type="EMBL" id="CAI9973223.1"/>
    </source>
</evidence>
<dbReference type="EMBL" id="CAXDID020000089">
    <property type="protein sequence ID" value="CAL6021704.1"/>
    <property type="molecule type" value="Genomic_DNA"/>
</dbReference>
<dbReference type="EMBL" id="CATOUU010000762">
    <property type="protein sequence ID" value="CAI9946471.1"/>
    <property type="molecule type" value="Genomic_DNA"/>
</dbReference>
<accession>A0AA86REG2</accession>
<gene>
    <name evidence="3" type="ORF">HINF_LOCUS28297</name>
    <name evidence="1" type="ORF">HINF_LOCUS34116</name>
    <name evidence="4" type="ORF">HINF_LOCUS40704</name>
    <name evidence="2" type="ORF">HINF_LOCUS60868</name>
</gene>